<dbReference type="EMBL" id="JANQDX010000006">
    <property type="protein sequence ID" value="KAL0922106.1"/>
    <property type="molecule type" value="Genomic_DNA"/>
</dbReference>
<name>A0ABD0VHK1_DENTH</name>
<feature type="compositionally biased region" description="Basic and acidic residues" evidence="1">
    <location>
        <begin position="251"/>
        <end position="260"/>
    </location>
</feature>
<reference evidence="2 3" key="1">
    <citation type="journal article" date="2024" name="Plant Biotechnol. J.">
        <title>Dendrobium thyrsiflorum genome and its molecular insights into genes involved in important horticultural traits.</title>
        <authorList>
            <person name="Chen B."/>
            <person name="Wang J.Y."/>
            <person name="Zheng P.J."/>
            <person name="Li K.L."/>
            <person name="Liang Y.M."/>
            <person name="Chen X.F."/>
            <person name="Zhang C."/>
            <person name="Zhao X."/>
            <person name="He X."/>
            <person name="Zhang G.Q."/>
            <person name="Liu Z.J."/>
            <person name="Xu Q."/>
        </authorList>
    </citation>
    <scope>NUCLEOTIDE SEQUENCE [LARGE SCALE GENOMIC DNA]</scope>
    <source>
        <strain evidence="2">GZMU011</strain>
    </source>
</reference>
<feature type="region of interest" description="Disordered" evidence="1">
    <location>
        <begin position="235"/>
        <end position="262"/>
    </location>
</feature>
<keyword evidence="3" id="KW-1185">Reference proteome</keyword>
<dbReference type="AlphaFoldDB" id="A0ABD0VHK1"/>
<gene>
    <name evidence="2" type="ORF">M5K25_006068</name>
</gene>
<accession>A0ABD0VHK1</accession>
<evidence type="ECO:0000256" key="1">
    <source>
        <dbReference type="SAM" id="MobiDB-lite"/>
    </source>
</evidence>
<feature type="region of interest" description="Disordered" evidence="1">
    <location>
        <begin position="181"/>
        <end position="205"/>
    </location>
</feature>
<evidence type="ECO:0000313" key="3">
    <source>
        <dbReference type="Proteomes" id="UP001552299"/>
    </source>
</evidence>
<evidence type="ECO:0000313" key="2">
    <source>
        <dbReference type="EMBL" id="KAL0922106.1"/>
    </source>
</evidence>
<dbReference type="Proteomes" id="UP001552299">
    <property type="component" value="Unassembled WGS sequence"/>
</dbReference>
<sequence length="292" mass="32072">MTQPARQRGASTYRRRGLEQVRGRAYERSRAGEGASRCGRGLGLRHRLSCMGDPEVDAGFVFDEHGELRLSCMGDLEVDVGFVFDEQGRTDILGSPFFDVFFGFDETAADYIDRILYQLSLSLEERIRPGRWVINRQPPPPATSPTDTILRATCLTPPAAVARPWKGTSDRPIGAIEAKLRSRRASPLKSQAAPEALDSQQWSPAPPFPPHPAYRGDVFIDPDCISPALYRRKAASPTLSSPLNGEEEASREEFGEREEGSTGNFLDTWILNEGPAAIAGPVATLVATCQRV</sequence>
<comment type="caution">
    <text evidence="2">The sequence shown here is derived from an EMBL/GenBank/DDBJ whole genome shotgun (WGS) entry which is preliminary data.</text>
</comment>
<protein>
    <submittedName>
        <fullName evidence="2">Uncharacterized protein</fullName>
    </submittedName>
</protein>
<organism evidence="2 3">
    <name type="scientific">Dendrobium thyrsiflorum</name>
    <name type="common">Pinecone-like raceme dendrobium</name>
    <name type="synonym">Orchid</name>
    <dbReference type="NCBI Taxonomy" id="117978"/>
    <lineage>
        <taxon>Eukaryota</taxon>
        <taxon>Viridiplantae</taxon>
        <taxon>Streptophyta</taxon>
        <taxon>Embryophyta</taxon>
        <taxon>Tracheophyta</taxon>
        <taxon>Spermatophyta</taxon>
        <taxon>Magnoliopsida</taxon>
        <taxon>Liliopsida</taxon>
        <taxon>Asparagales</taxon>
        <taxon>Orchidaceae</taxon>
        <taxon>Epidendroideae</taxon>
        <taxon>Malaxideae</taxon>
        <taxon>Dendrobiinae</taxon>
        <taxon>Dendrobium</taxon>
    </lineage>
</organism>
<proteinExistence type="predicted"/>